<keyword evidence="2" id="KW-1185">Reference proteome</keyword>
<dbReference type="Proteomes" id="UP000184196">
    <property type="component" value="Unassembled WGS sequence"/>
</dbReference>
<protein>
    <submittedName>
        <fullName evidence="1">Uncharacterized protein</fullName>
    </submittedName>
</protein>
<dbReference type="AlphaFoldDB" id="A0A1M5E7D0"/>
<proteinExistence type="predicted"/>
<gene>
    <name evidence="1" type="ORF">SAMN02745218_03004</name>
</gene>
<name>A0A1M5E7D0_9FIRM</name>
<accession>A0A1M5E7D0</accession>
<evidence type="ECO:0000313" key="1">
    <source>
        <dbReference type="EMBL" id="SHF75096.1"/>
    </source>
</evidence>
<sequence length="175" mass="20384">MNKYVFAGLLVLIVAICVSCIRGHQSVEEAIQFYWKNREKDDANVELLAVDSLSNNQQVVFYIKDNFLLLQPIIYKNGLWYVGGKPEIINNLQTKDPIQAFYVSFEYKRKYYTVIGAKINSAEIKTINTYIKKDGMWDEYLKFQADFIKLLEGVNCDVKIEAYDETGVLRYETYL</sequence>
<reference evidence="2" key="1">
    <citation type="submission" date="2016-11" db="EMBL/GenBank/DDBJ databases">
        <authorList>
            <person name="Varghese N."/>
            <person name="Submissions S."/>
        </authorList>
    </citation>
    <scope>NUCLEOTIDE SEQUENCE [LARGE SCALE GENOMIC DNA]</scope>
    <source>
        <strain evidence="2">DSM 11792</strain>
    </source>
</reference>
<dbReference type="EMBL" id="FQUW01000067">
    <property type="protein sequence ID" value="SHF75096.1"/>
    <property type="molecule type" value="Genomic_DNA"/>
</dbReference>
<evidence type="ECO:0000313" key="2">
    <source>
        <dbReference type="Proteomes" id="UP000184196"/>
    </source>
</evidence>
<dbReference type="RefSeq" id="WP_073167757.1">
    <property type="nucleotide sequence ID" value="NZ_FQUW01000067.1"/>
</dbReference>
<organism evidence="1 2">
    <name type="scientific">Desulfofundulus australicus DSM 11792</name>
    <dbReference type="NCBI Taxonomy" id="1121425"/>
    <lineage>
        <taxon>Bacteria</taxon>
        <taxon>Bacillati</taxon>
        <taxon>Bacillota</taxon>
        <taxon>Clostridia</taxon>
        <taxon>Eubacteriales</taxon>
        <taxon>Peptococcaceae</taxon>
        <taxon>Desulfofundulus</taxon>
    </lineage>
</organism>